<evidence type="ECO:0000313" key="2">
    <source>
        <dbReference type="Proteomes" id="UP001341840"/>
    </source>
</evidence>
<dbReference type="Proteomes" id="UP001341840">
    <property type="component" value="Unassembled WGS sequence"/>
</dbReference>
<keyword evidence="2" id="KW-1185">Reference proteome</keyword>
<proteinExistence type="predicted"/>
<comment type="caution">
    <text evidence="1">The sequence shown here is derived from an EMBL/GenBank/DDBJ whole genome shotgun (WGS) entry which is preliminary data.</text>
</comment>
<sequence>MRAENSHSSLRNKKSQEEQCNSSIQEGLRLSWWLSELGEGKKRVVARVWLRAVVCVGGSVELEKGDGSINSGGGSSALRKEKDGGGVGWFLKVMMDDAVHGAMRWFVDGGGCRRD</sequence>
<accession>A0ABU6USC5</accession>
<protein>
    <submittedName>
        <fullName evidence="1">Uncharacterized protein</fullName>
    </submittedName>
</protein>
<name>A0ABU6USC5_9FABA</name>
<gene>
    <name evidence="1" type="ORF">PIB30_087670</name>
</gene>
<organism evidence="1 2">
    <name type="scientific">Stylosanthes scabra</name>
    <dbReference type="NCBI Taxonomy" id="79078"/>
    <lineage>
        <taxon>Eukaryota</taxon>
        <taxon>Viridiplantae</taxon>
        <taxon>Streptophyta</taxon>
        <taxon>Embryophyta</taxon>
        <taxon>Tracheophyta</taxon>
        <taxon>Spermatophyta</taxon>
        <taxon>Magnoliopsida</taxon>
        <taxon>eudicotyledons</taxon>
        <taxon>Gunneridae</taxon>
        <taxon>Pentapetalae</taxon>
        <taxon>rosids</taxon>
        <taxon>fabids</taxon>
        <taxon>Fabales</taxon>
        <taxon>Fabaceae</taxon>
        <taxon>Papilionoideae</taxon>
        <taxon>50 kb inversion clade</taxon>
        <taxon>dalbergioids sensu lato</taxon>
        <taxon>Dalbergieae</taxon>
        <taxon>Pterocarpus clade</taxon>
        <taxon>Stylosanthes</taxon>
    </lineage>
</organism>
<reference evidence="1 2" key="1">
    <citation type="journal article" date="2023" name="Plants (Basel)">
        <title>Bridging the Gap: Combining Genomics and Transcriptomics Approaches to Understand Stylosanthes scabra, an Orphan Legume from the Brazilian Caatinga.</title>
        <authorList>
            <person name="Ferreira-Neto J.R.C."/>
            <person name="da Silva M.D."/>
            <person name="Binneck E."/>
            <person name="de Melo N.F."/>
            <person name="da Silva R.H."/>
            <person name="de Melo A.L.T.M."/>
            <person name="Pandolfi V."/>
            <person name="Bustamante F.O."/>
            <person name="Brasileiro-Vidal A.C."/>
            <person name="Benko-Iseppon A.M."/>
        </authorList>
    </citation>
    <scope>NUCLEOTIDE SEQUENCE [LARGE SCALE GENOMIC DNA]</scope>
    <source>
        <tissue evidence="1">Leaves</tissue>
    </source>
</reference>
<dbReference type="EMBL" id="JASCZI010122383">
    <property type="protein sequence ID" value="MED6164227.1"/>
    <property type="molecule type" value="Genomic_DNA"/>
</dbReference>
<evidence type="ECO:0000313" key="1">
    <source>
        <dbReference type="EMBL" id="MED6164227.1"/>
    </source>
</evidence>